<dbReference type="Proteomes" id="UP000826573">
    <property type="component" value="Unassembled WGS sequence"/>
</dbReference>
<organism evidence="2 3">
    <name type="scientific">Trichoderma semiorbis</name>
    <dbReference type="NCBI Taxonomy" id="1491008"/>
    <lineage>
        <taxon>Eukaryota</taxon>
        <taxon>Fungi</taxon>
        <taxon>Dikarya</taxon>
        <taxon>Ascomycota</taxon>
        <taxon>Pezizomycotina</taxon>
        <taxon>Sordariomycetes</taxon>
        <taxon>Hypocreomycetidae</taxon>
        <taxon>Hypocreales</taxon>
        <taxon>Hypocreaceae</taxon>
        <taxon>Trichoderma</taxon>
    </lineage>
</organism>
<evidence type="ECO:0000313" key="2">
    <source>
        <dbReference type="EMBL" id="KAH0529938.1"/>
    </source>
</evidence>
<feature type="region of interest" description="Disordered" evidence="1">
    <location>
        <begin position="93"/>
        <end position="130"/>
    </location>
</feature>
<evidence type="ECO:0000256" key="1">
    <source>
        <dbReference type="SAM" id="MobiDB-lite"/>
    </source>
</evidence>
<accession>A0A9P8HLK7</accession>
<keyword evidence="3" id="KW-1185">Reference proteome</keyword>
<dbReference type="EMBL" id="JAIMJC010000002">
    <property type="protein sequence ID" value="KAH0529938.1"/>
    <property type="molecule type" value="Genomic_DNA"/>
</dbReference>
<dbReference type="AlphaFoldDB" id="A0A9P8HLK7"/>
<sequence>MRLPRRECCEFLVFNNSSSSVFSPAKYSFNSTTRPTKALFNMADEKAEKLPPAVTSYLEEEESDLSYRLVSISQGHDGSNMDKINTDVAKTPKTTVAADDSPVSDAGTTHSWENISHGDANEVVTPEKDE</sequence>
<name>A0A9P8HLK7_9HYPO</name>
<reference evidence="2 3" key="1">
    <citation type="submission" date="2021-08" db="EMBL/GenBank/DDBJ databases">
        <title>The highly contiguous genome resource for Trichoderma semiorbis FJ059, a fungal antagonistic to plant pathogens.</title>
        <authorList>
            <person name="Liu T."/>
        </authorList>
    </citation>
    <scope>NUCLEOTIDE SEQUENCE [LARGE SCALE GENOMIC DNA]</scope>
    <source>
        <strain evidence="2 3">FJ059</strain>
    </source>
</reference>
<protein>
    <submittedName>
        <fullName evidence="2">Uncharacterized protein</fullName>
    </submittedName>
</protein>
<comment type="caution">
    <text evidence="2">The sequence shown here is derived from an EMBL/GenBank/DDBJ whole genome shotgun (WGS) entry which is preliminary data.</text>
</comment>
<evidence type="ECO:0000313" key="3">
    <source>
        <dbReference type="Proteomes" id="UP000826573"/>
    </source>
</evidence>
<proteinExistence type="predicted"/>
<gene>
    <name evidence="2" type="ORF">TsFJ059_004629</name>
</gene>